<feature type="transmembrane region" description="Helical" evidence="5">
    <location>
        <begin position="375"/>
        <end position="396"/>
    </location>
</feature>
<dbReference type="InterPro" id="IPR005828">
    <property type="entry name" value="MFS_sugar_transport-like"/>
</dbReference>
<feature type="transmembrane region" description="Helical" evidence="5">
    <location>
        <begin position="341"/>
        <end position="363"/>
    </location>
</feature>
<evidence type="ECO:0000256" key="4">
    <source>
        <dbReference type="ARBA" id="ARBA00023136"/>
    </source>
</evidence>
<evidence type="ECO:0000256" key="5">
    <source>
        <dbReference type="SAM" id="Phobius"/>
    </source>
</evidence>
<comment type="caution">
    <text evidence="6">The sequence shown here is derived from an EMBL/GenBank/DDBJ whole genome shotgun (WGS) entry which is preliminary data.</text>
</comment>
<feature type="transmembrane region" description="Helical" evidence="5">
    <location>
        <begin position="428"/>
        <end position="449"/>
    </location>
</feature>
<keyword evidence="4 5" id="KW-0472">Membrane</keyword>
<evidence type="ECO:0000313" key="6">
    <source>
        <dbReference type="EMBL" id="TRY77763.1"/>
    </source>
</evidence>
<name>A0A553PJB9_TIGCA</name>
<dbReference type="Proteomes" id="UP000318571">
    <property type="component" value="Chromosome 11"/>
</dbReference>
<dbReference type="STRING" id="6832.A0A553PJB9"/>
<evidence type="ECO:0000256" key="1">
    <source>
        <dbReference type="ARBA" id="ARBA00004141"/>
    </source>
</evidence>
<keyword evidence="3 5" id="KW-1133">Transmembrane helix</keyword>
<dbReference type="GO" id="GO:0022857">
    <property type="term" value="F:transmembrane transporter activity"/>
    <property type="evidence" value="ECO:0007669"/>
    <property type="project" value="InterPro"/>
</dbReference>
<comment type="subcellular location">
    <subcellularLocation>
        <location evidence="1">Membrane</location>
        <topology evidence="1">Multi-pass membrane protein</topology>
    </subcellularLocation>
</comment>
<dbReference type="PANTHER" id="PTHR24064">
    <property type="entry name" value="SOLUTE CARRIER FAMILY 22 MEMBER"/>
    <property type="match status" value="1"/>
</dbReference>
<gene>
    <name evidence="6" type="ORF">TCAL_10421</name>
</gene>
<evidence type="ECO:0008006" key="8">
    <source>
        <dbReference type="Google" id="ProtNLM"/>
    </source>
</evidence>
<keyword evidence="2 5" id="KW-0812">Transmembrane</keyword>
<feature type="transmembrane region" description="Helical" evidence="5">
    <location>
        <begin position="494"/>
        <end position="513"/>
    </location>
</feature>
<evidence type="ECO:0000313" key="7">
    <source>
        <dbReference type="Proteomes" id="UP000318571"/>
    </source>
</evidence>
<reference evidence="6 7" key="1">
    <citation type="journal article" date="2018" name="Nat. Ecol. Evol.">
        <title>Genomic signatures of mitonuclear coevolution across populations of Tigriopus californicus.</title>
        <authorList>
            <person name="Barreto F.S."/>
            <person name="Watson E.T."/>
            <person name="Lima T.G."/>
            <person name="Willett C.S."/>
            <person name="Edmands S."/>
            <person name="Li W."/>
            <person name="Burton R.S."/>
        </authorList>
    </citation>
    <scope>NUCLEOTIDE SEQUENCE [LARGE SCALE GENOMIC DNA]</scope>
    <source>
        <strain evidence="6 7">San Diego</strain>
    </source>
</reference>
<feature type="transmembrane region" description="Helical" evidence="5">
    <location>
        <begin position="208"/>
        <end position="231"/>
    </location>
</feature>
<keyword evidence="7" id="KW-1185">Reference proteome</keyword>
<evidence type="ECO:0000256" key="2">
    <source>
        <dbReference type="ARBA" id="ARBA00022692"/>
    </source>
</evidence>
<feature type="transmembrane region" description="Helical" evidence="5">
    <location>
        <begin position="40"/>
        <end position="61"/>
    </location>
</feature>
<proteinExistence type="predicted"/>
<feature type="transmembrane region" description="Helical" evidence="5">
    <location>
        <begin position="243"/>
        <end position="262"/>
    </location>
</feature>
<sequence>MSDLESDVFLENANSRTKISANQRIEDILGFGRFQFFQSWVYIFLIGFLGAMTMFQLVFLITTPPTRCALPDNIKDDPFLYQDHVMECEMAEISTTNAECMAFGGMADFISNQCFHETNKISCPNGQFFNLSSSDAFHSLAVENDWVCDQADRGANLMMAQSIGSIINGLIVMQLSDSWGRKPVILLTNLLFIVTRTTFLFFTEYYYLSMVLVAVGSGYFPLGIRVAYTLAAEFTNERGRHHVYVAGWASWVLGMVSLAMIAWACQHWFIYGLITSLLMPESPRLLLNQGKISEAKKVIETIKKYNKEPVPPNLGLELAQISREVQGEAGFGLRSLASSKYLMILTMVLGVTWTVNDFFYIGGQLNVENLAGNQFVNFAIISLTEMPSVFIGEFFINRVGRRWTHCVCMILTTICFAAIIPIAEDDSLGWLVTTLAIVAKTLGNIGWYINYVQNMEIFPTCARVTGMNLTSTVALVFGTVGPYVILLGKSDIKMMYGIFVMMGVIGTITTSFVPETLKQEFPECVEDLARSKRYPYLSWRVWNADQKERMTNSK</sequence>
<dbReference type="SUPFAM" id="SSF103473">
    <property type="entry name" value="MFS general substrate transporter"/>
    <property type="match status" value="1"/>
</dbReference>
<accession>A0A553PJB9</accession>
<dbReference type="AlphaFoldDB" id="A0A553PJB9"/>
<dbReference type="EMBL" id="VCGU01000003">
    <property type="protein sequence ID" value="TRY77763.1"/>
    <property type="molecule type" value="Genomic_DNA"/>
</dbReference>
<dbReference type="GO" id="GO:0016020">
    <property type="term" value="C:membrane"/>
    <property type="evidence" value="ECO:0007669"/>
    <property type="project" value="UniProtKB-SubCell"/>
</dbReference>
<feature type="transmembrane region" description="Helical" evidence="5">
    <location>
        <begin position="403"/>
        <end position="422"/>
    </location>
</feature>
<organism evidence="6 7">
    <name type="scientific">Tigriopus californicus</name>
    <name type="common">Marine copepod</name>
    <dbReference type="NCBI Taxonomy" id="6832"/>
    <lineage>
        <taxon>Eukaryota</taxon>
        <taxon>Metazoa</taxon>
        <taxon>Ecdysozoa</taxon>
        <taxon>Arthropoda</taxon>
        <taxon>Crustacea</taxon>
        <taxon>Multicrustacea</taxon>
        <taxon>Hexanauplia</taxon>
        <taxon>Copepoda</taxon>
        <taxon>Harpacticoida</taxon>
        <taxon>Harpacticidae</taxon>
        <taxon>Tigriopus</taxon>
    </lineage>
</organism>
<dbReference type="Pfam" id="PF00083">
    <property type="entry name" value="Sugar_tr"/>
    <property type="match status" value="1"/>
</dbReference>
<dbReference type="Gene3D" id="1.20.1250.20">
    <property type="entry name" value="MFS general substrate transporter like domains"/>
    <property type="match status" value="1"/>
</dbReference>
<evidence type="ECO:0000256" key="3">
    <source>
        <dbReference type="ARBA" id="ARBA00022989"/>
    </source>
</evidence>
<protein>
    <recommendedName>
        <fullName evidence="8">Major facilitator superfamily (MFS) profile domain-containing protein</fullName>
    </recommendedName>
</protein>
<feature type="transmembrane region" description="Helical" evidence="5">
    <location>
        <begin position="469"/>
        <end position="488"/>
    </location>
</feature>
<dbReference type="InterPro" id="IPR036259">
    <property type="entry name" value="MFS_trans_sf"/>
</dbReference>